<dbReference type="Gene3D" id="3.40.50.720">
    <property type="entry name" value="NAD(P)-binding Rossmann-like Domain"/>
    <property type="match status" value="1"/>
</dbReference>
<feature type="binding site" evidence="7">
    <location>
        <position position="219"/>
    </location>
    <ligand>
        <name>NAD(+)</name>
        <dbReference type="ChEBI" id="CHEBI:57540"/>
    </ligand>
</feature>
<dbReference type="SUPFAM" id="SSF53223">
    <property type="entry name" value="Aminoacid dehydrogenase-like, N-terminal domain"/>
    <property type="match status" value="1"/>
</dbReference>
<evidence type="ECO:0000256" key="8">
    <source>
        <dbReference type="PIRSR" id="PIRSR000185-3"/>
    </source>
</evidence>
<gene>
    <name evidence="11" type="ORF">Ltuc_1673</name>
</gene>
<evidence type="ECO:0000256" key="1">
    <source>
        <dbReference type="ARBA" id="ARBA00003868"/>
    </source>
</evidence>
<feature type="binding site" evidence="7">
    <location>
        <position position="92"/>
    </location>
    <ligand>
        <name>substrate</name>
    </ligand>
</feature>
<dbReference type="Proteomes" id="UP000054693">
    <property type="component" value="Unassembled WGS sequence"/>
</dbReference>
<keyword evidence="12" id="KW-1185">Reference proteome</keyword>
<dbReference type="Gene3D" id="3.40.50.10860">
    <property type="entry name" value="Leucine Dehydrogenase, chain A, domain 1"/>
    <property type="match status" value="1"/>
</dbReference>
<keyword evidence="7" id="KW-0520">NAD</keyword>
<dbReference type="PRINTS" id="PR00082">
    <property type="entry name" value="GLFDHDRGNASE"/>
</dbReference>
<dbReference type="InterPro" id="IPR046346">
    <property type="entry name" value="Aminoacid_DH-like_N_sf"/>
</dbReference>
<comment type="similarity">
    <text evidence="2 5 9">Belongs to the Glu/Leu/Phe/Val dehydrogenases family.</text>
</comment>
<dbReference type="InterPro" id="IPR006096">
    <property type="entry name" value="Glu/Leu/Phe/Val/Trp_DH_C"/>
</dbReference>
<feature type="active site" description="Proton donor" evidence="6">
    <location>
        <position position="104"/>
    </location>
</feature>
<dbReference type="InterPro" id="IPR014362">
    <property type="entry name" value="Glu_DH"/>
</dbReference>
<dbReference type="SMART" id="SM00839">
    <property type="entry name" value="ELFV_dehydrog"/>
    <property type="match status" value="1"/>
</dbReference>
<evidence type="ECO:0000256" key="9">
    <source>
        <dbReference type="RuleBase" id="RU004417"/>
    </source>
</evidence>
<comment type="function">
    <text evidence="1">Catalyzes the reversible oxidative deamination of glutamate to alpha-ketoglutarate and ammonia.</text>
</comment>
<dbReference type="RefSeq" id="WP_058520824.1">
    <property type="nucleotide sequence ID" value="NZ_CAAAIP010000001.1"/>
</dbReference>
<feature type="binding site" evidence="7">
    <location>
        <position position="356"/>
    </location>
    <ligand>
        <name>substrate</name>
    </ligand>
</feature>
<dbReference type="PANTHER" id="PTHR11606">
    <property type="entry name" value="GLUTAMATE DEHYDROGENASE"/>
    <property type="match status" value="1"/>
</dbReference>
<dbReference type="OrthoDB" id="9803297at2"/>
<evidence type="ECO:0000313" key="12">
    <source>
        <dbReference type="Proteomes" id="UP000054693"/>
    </source>
</evidence>
<evidence type="ECO:0000256" key="3">
    <source>
        <dbReference type="ARBA" id="ARBA00023002"/>
    </source>
</evidence>
<proteinExistence type="inferred from homology"/>
<dbReference type="GO" id="GO:0004352">
    <property type="term" value="F:glutamate dehydrogenase (NAD+) activity"/>
    <property type="evidence" value="ECO:0007669"/>
    <property type="project" value="TreeGrafter"/>
</dbReference>
<dbReference type="STRING" id="40335.Ltuc_1673"/>
<dbReference type="CDD" id="cd01076">
    <property type="entry name" value="NAD_bind_1_Glu_DH"/>
    <property type="match status" value="1"/>
</dbReference>
<dbReference type="InterPro" id="IPR036291">
    <property type="entry name" value="NAD(P)-bd_dom_sf"/>
</dbReference>
<dbReference type="InterPro" id="IPR006095">
    <property type="entry name" value="Glu/Leu/Phe/Val/Trp_DH"/>
</dbReference>
<evidence type="ECO:0000313" key="11">
    <source>
        <dbReference type="EMBL" id="KTD73826.1"/>
    </source>
</evidence>
<dbReference type="GO" id="GO:0006538">
    <property type="term" value="P:L-glutamate catabolic process"/>
    <property type="evidence" value="ECO:0007669"/>
    <property type="project" value="TreeGrafter"/>
</dbReference>
<dbReference type="GO" id="GO:0000166">
    <property type="term" value="F:nucleotide binding"/>
    <property type="evidence" value="ECO:0007669"/>
    <property type="project" value="UniProtKB-KW"/>
</dbReference>
<dbReference type="PIRSF" id="PIRSF000185">
    <property type="entry name" value="Glu_DH"/>
    <property type="match status" value="1"/>
</dbReference>
<dbReference type="FunFam" id="3.40.50.10860:FF:000003">
    <property type="entry name" value="Glutamate dehydrogenase"/>
    <property type="match status" value="1"/>
</dbReference>
<dbReference type="Pfam" id="PF02812">
    <property type="entry name" value="ELFV_dehydrog_N"/>
    <property type="match status" value="1"/>
</dbReference>
<keyword evidence="7" id="KW-0547">Nucleotide-binding</keyword>
<comment type="catalytic activity">
    <reaction evidence="4">
        <text>L-glutamate + NADP(+) + H2O = 2-oxoglutarate + NH4(+) + NADPH + H(+)</text>
        <dbReference type="Rhea" id="RHEA:11612"/>
        <dbReference type="ChEBI" id="CHEBI:15377"/>
        <dbReference type="ChEBI" id="CHEBI:15378"/>
        <dbReference type="ChEBI" id="CHEBI:16810"/>
        <dbReference type="ChEBI" id="CHEBI:28938"/>
        <dbReference type="ChEBI" id="CHEBI:29985"/>
        <dbReference type="ChEBI" id="CHEBI:57783"/>
        <dbReference type="ChEBI" id="CHEBI:58349"/>
        <dbReference type="EC" id="1.4.1.4"/>
    </reaction>
</comment>
<organism evidence="11 12">
    <name type="scientific">Legionella tucsonensis</name>
    <dbReference type="NCBI Taxonomy" id="40335"/>
    <lineage>
        <taxon>Bacteria</taxon>
        <taxon>Pseudomonadati</taxon>
        <taxon>Pseudomonadota</taxon>
        <taxon>Gammaproteobacteria</taxon>
        <taxon>Legionellales</taxon>
        <taxon>Legionellaceae</taxon>
        <taxon>Legionella</taxon>
    </lineage>
</organism>
<protein>
    <recommendedName>
        <fullName evidence="5">Glutamate dehydrogenase</fullName>
    </recommendedName>
</protein>
<dbReference type="SUPFAM" id="SSF51735">
    <property type="entry name" value="NAD(P)-binding Rossmann-fold domains"/>
    <property type="match status" value="1"/>
</dbReference>
<dbReference type="PATRIC" id="fig|40335.7.peg.1776"/>
<evidence type="ECO:0000259" key="10">
    <source>
        <dbReference type="SMART" id="SM00839"/>
    </source>
</evidence>
<feature type="binding site" evidence="7">
    <location>
        <position position="68"/>
    </location>
    <ligand>
        <name>substrate</name>
    </ligand>
</feature>
<feature type="binding site" evidence="7">
    <location>
        <position position="188"/>
    </location>
    <ligand>
        <name>NAD(+)</name>
        <dbReference type="ChEBI" id="CHEBI:57540"/>
    </ligand>
</feature>
<keyword evidence="3 5" id="KW-0560">Oxidoreductase</keyword>
<dbReference type="AlphaFoldDB" id="A0A0W0ZXF8"/>
<dbReference type="PANTHER" id="PTHR11606:SF13">
    <property type="entry name" value="GLUTAMATE DEHYDROGENASE 1, MITOCHONDRIAL"/>
    <property type="match status" value="1"/>
</dbReference>
<feature type="site" description="Important for catalysis" evidence="8">
    <location>
        <position position="144"/>
    </location>
</feature>
<evidence type="ECO:0000256" key="7">
    <source>
        <dbReference type="PIRSR" id="PIRSR000185-2"/>
    </source>
</evidence>
<evidence type="ECO:0000256" key="5">
    <source>
        <dbReference type="PIRNR" id="PIRNR000185"/>
    </source>
</evidence>
<feature type="domain" description="Glutamate/phenylalanine/leucine/valine/L-tryptophan dehydrogenase C-terminal" evidence="10">
    <location>
        <begin position="181"/>
        <end position="420"/>
    </location>
</feature>
<dbReference type="Pfam" id="PF00208">
    <property type="entry name" value="ELFV_dehydrog"/>
    <property type="match status" value="1"/>
</dbReference>
<evidence type="ECO:0000256" key="2">
    <source>
        <dbReference type="ARBA" id="ARBA00006382"/>
    </source>
</evidence>
<dbReference type="EMBL" id="LNZA01000001">
    <property type="protein sequence ID" value="KTD73826.1"/>
    <property type="molecule type" value="Genomic_DNA"/>
</dbReference>
<comment type="caution">
    <text evidence="11">The sequence shown here is derived from an EMBL/GenBank/DDBJ whole genome shotgun (WGS) entry which is preliminary data.</text>
</comment>
<dbReference type="InterPro" id="IPR006097">
    <property type="entry name" value="Glu/Leu/Phe/Val/Trp_DH_dimer"/>
</dbReference>
<dbReference type="InterPro" id="IPR033922">
    <property type="entry name" value="NAD_bind_Glu_DH"/>
</dbReference>
<name>A0A0W0ZXF8_9GAMM</name>
<reference evidence="11 12" key="1">
    <citation type="submission" date="2015-11" db="EMBL/GenBank/DDBJ databases">
        <title>Genomic analysis of 38 Legionella species identifies large and diverse effector repertoires.</title>
        <authorList>
            <person name="Burstein D."/>
            <person name="Amaro F."/>
            <person name="Zusman T."/>
            <person name="Lifshitz Z."/>
            <person name="Cohen O."/>
            <person name="Gilbert J.A."/>
            <person name="Pupko T."/>
            <person name="Shuman H.A."/>
            <person name="Segal G."/>
        </authorList>
    </citation>
    <scope>NUCLEOTIDE SEQUENCE [LARGE SCALE GENOMIC DNA]</scope>
    <source>
        <strain evidence="11 12">ATCC 49180</strain>
    </source>
</reference>
<sequence length="428" mass="47548">MPKSKYFEAISRLDNAASYTDISSEVVEKLKYPQFCFEISIPVRMDDGGLKIFSGYRVHHNNIRGPMKGGVRFHPKVDLEEMKTLAFWMTVKCAAIGIPFGGAKGGVVVDTKKLSRMELERLSRSYIELAADFIGPDKDILAPDMYTNAVVMGWMMDEYAKIVRHAAPAVVTGKPISLGGSFGRDNATGAGASYCIQKIAEKKKWKPQEKTVAIQGFGNAGQSIARLLYEQGYKIIAVSDSKGGIYNAKGFDIPTLINEKSSDKNVNDLFCKKSICDIANADKISNEDLLELTVDLLIPAAIEDQITKQNASRVKAQVIVEIANGPTTIAADLILKEKEIWVVPDVLASAGGVTVSYFEWIQNKSGDYWSLDKIQKRLQNVMFKEFDNIYQLMQRHQIDMRTAAYIQALNRCAEAISAQGTHEFFLKE</sequence>
<evidence type="ECO:0000256" key="6">
    <source>
        <dbReference type="PIRSR" id="PIRSR000185-1"/>
    </source>
</evidence>
<dbReference type="GO" id="GO:0004354">
    <property type="term" value="F:glutamate dehydrogenase (NADP+) activity"/>
    <property type="evidence" value="ECO:0007669"/>
    <property type="project" value="UniProtKB-EC"/>
</dbReference>
<evidence type="ECO:0000256" key="4">
    <source>
        <dbReference type="ARBA" id="ARBA00048584"/>
    </source>
</evidence>
<accession>A0A0W0ZXF8</accession>